<organism evidence="7 8">
    <name type="scientific">Paraglomus brasilianum</name>
    <dbReference type="NCBI Taxonomy" id="144538"/>
    <lineage>
        <taxon>Eukaryota</taxon>
        <taxon>Fungi</taxon>
        <taxon>Fungi incertae sedis</taxon>
        <taxon>Mucoromycota</taxon>
        <taxon>Glomeromycotina</taxon>
        <taxon>Glomeromycetes</taxon>
        <taxon>Paraglomerales</taxon>
        <taxon>Paraglomeraceae</taxon>
        <taxon>Paraglomus</taxon>
    </lineage>
</organism>
<feature type="region of interest" description="Disordered" evidence="4">
    <location>
        <begin position="457"/>
        <end position="495"/>
    </location>
</feature>
<dbReference type="OrthoDB" id="7326421at2759"/>
<feature type="repeat" description="WD" evidence="3">
    <location>
        <begin position="302"/>
        <end position="343"/>
    </location>
</feature>
<dbReference type="EMBL" id="CAJVPI010000487">
    <property type="protein sequence ID" value="CAG8541311.1"/>
    <property type="molecule type" value="Genomic_DNA"/>
</dbReference>
<dbReference type="InterPro" id="IPR019775">
    <property type="entry name" value="WD40_repeat_CS"/>
</dbReference>
<dbReference type="PANTHER" id="PTHR46362:SF1">
    <property type="entry name" value="GEM-ASSOCIATED PROTEIN 5"/>
    <property type="match status" value="1"/>
</dbReference>
<keyword evidence="2" id="KW-0677">Repeat</keyword>
<evidence type="ECO:0000256" key="3">
    <source>
        <dbReference type="PROSITE-ProRule" id="PRU00221"/>
    </source>
</evidence>
<keyword evidence="1 3" id="KW-0853">WD repeat</keyword>
<name>A0A9N9AT52_9GLOM</name>
<dbReference type="Proteomes" id="UP000789739">
    <property type="component" value="Unassembled WGS sequence"/>
</dbReference>
<dbReference type="GO" id="GO:0003730">
    <property type="term" value="F:mRNA 3'-UTR binding"/>
    <property type="evidence" value="ECO:0007669"/>
    <property type="project" value="TreeGrafter"/>
</dbReference>
<dbReference type="PRINTS" id="PR00320">
    <property type="entry name" value="GPROTEINBRPT"/>
</dbReference>
<dbReference type="PROSITE" id="PS00678">
    <property type="entry name" value="WD_REPEATS_1"/>
    <property type="match status" value="2"/>
</dbReference>
<dbReference type="InterPro" id="IPR056432">
    <property type="entry name" value="Beta-prop_GEMI5_1st"/>
</dbReference>
<dbReference type="InterPro" id="IPR052640">
    <property type="entry name" value="Gemin-5"/>
</dbReference>
<evidence type="ECO:0000313" key="7">
    <source>
        <dbReference type="EMBL" id="CAG8541311.1"/>
    </source>
</evidence>
<evidence type="ECO:0000256" key="4">
    <source>
        <dbReference type="SAM" id="MobiDB-lite"/>
    </source>
</evidence>
<dbReference type="InterPro" id="IPR056421">
    <property type="entry name" value="TPR_GEMI5"/>
</dbReference>
<dbReference type="AlphaFoldDB" id="A0A9N9AT52"/>
<dbReference type="Gene3D" id="2.130.10.10">
    <property type="entry name" value="YVTN repeat-like/Quinoprotein amine dehydrogenase"/>
    <property type="match status" value="2"/>
</dbReference>
<reference evidence="7" key="1">
    <citation type="submission" date="2021-06" db="EMBL/GenBank/DDBJ databases">
        <authorList>
            <person name="Kallberg Y."/>
            <person name="Tangrot J."/>
            <person name="Rosling A."/>
        </authorList>
    </citation>
    <scope>NUCLEOTIDE SEQUENCE</scope>
    <source>
        <strain evidence="7">BR232B</strain>
    </source>
</reference>
<dbReference type="InterPro" id="IPR001680">
    <property type="entry name" value="WD40_rpt"/>
</dbReference>
<dbReference type="Pfam" id="PF00400">
    <property type="entry name" value="WD40"/>
    <property type="match status" value="3"/>
</dbReference>
<protein>
    <submittedName>
        <fullName evidence="7">4991_t:CDS:1</fullName>
    </submittedName>
</protein>
<dbReference type="PROSITE" id="PS50294">
    <property type="entry name" value="WD_REPEATS_REGION"/>
    <property type="match status" value="2"/>
</dbReference>
<keyword evidence="8" id="KW-1185">Reference proteome</keyword>
<accession>A0A9N9AT52</accession>
<feature type="repeat" description="WD" evidence="3">
    <location>
        <begin position="223"/>
        <end position="246"/>
    </location>
</feature>
<dbReference type="InterPro" id="IPR015943">
    <property type="entry name" value="WD40/YVTN_repeat-like_dom_sf"/>
</dbReference>
<dbReference type="PROSITE" id="PS50082">
    <property type="entry name" value="WD_REPEATS_2"/>
    <property type="match status" value="4"/>
</dbReference>
<dbReference type="SUPFAM" id="SSF50978">
    <property type="entry name" value="WD40 repeat-like"/>
    <property type="match status" value="2"/>
</dbReference>
<sequence>MPVQPSTSVSAPKLHTRLFPPSPNWNAPKAISVSPPVLAYASRDLIILLHSDTLEYIGCLAGHGDRINAVELSGRYCASGGSDNTIRCWEVETRKQIGYVSGFKVVNEVLSLAWTANKELVIAGDKSGEIVAWDTKTNKYSISVIVTSPVYCIAASPTVEDVVAIGYQNGSIVILKYDSSLQNQILYQLQGHDSEIQSLSWQQASPTSASAMSMPSNPSSFTYLISGSKDRTVRIWDVPEEKTIRLIELPKPKQRLTEQQKNRLWLASAWVPGSWKIITSSYMGYLYEWDVDASNSSSLSFVGGHNRSVFAIIAYPCGTRAVTISMDRQLIIWHLQTHRPHQSILCLGSYVYELDISIPDPTKLAIALGDNTIRVWNYLHPSDLFSSIMLWKGLKGKITSLKWHPTQEGVLAFGTDMGSVGVFDVYNEKHKLFKSHHKGKVYAIQWGEKRWIERETDVGRTEDGVEREDGELDGDGATSNRGKKEERRSKGSEPGDMIIFSVGADGVCLMSDLKKAIKASVDVREVIEEANAEWTETLKSNLTELPKRSEVSIHPKGKFIAMGNTNGTIQVFELPSFRIIYQFNGHRQTVNRICWCDNVPETSNFRGPILASGADDGKIAIHDLFDLDKLHSTISIPTSSPALVLKSHKRGISGLAWSHNSKLLSSSFDGTAIVWDITTALPVSIFRGYHQGRLFSCAWSPIDEDLVFTGGDDQMCFAWKPSEHPYTEISEKSSTPAQATFSPAETSITPAPPTLKPPAKREATTKKNESRHKRQKKVNLFPSSSLGVSRKKIQKDIFELSKNIYNGDIEKALAVKDVKKLVTEEANNSLGLSMSIGGLEINRSLPLDLWLNNIPALIERLDKNEGLSSQDWIILALSPLAGRDVWQSLLRKQAQKLLAKGEHHAAVMCLIACGEIYEAINIYKQADMYREALTLAKIRLPQDDPIILDLHSDWALQLEKEPSYEQAAMCHIASQKPAAIPNALNAVARAGDVSGLCMSASLALLLGDSSAEERLTRYKQEQEISGKTRLL</sequence>
<feature type="compositionally biased region" description="Polar residues" evidence="4">
    <location>
        <begin position="732"/>
        <end position="748"/>
    </location>
</feature>
<feature type="repeat" description="WD" evidence="3">
    <location>
        <begin position="60"/>
        <end position="99"/>
    </location>
</feature>
<dbReference type="GO" id="GO:0000387">
    <property type="term" value="P:spliceosomal snRNP assembly"/>
    <property type="evidence" value="ECO:0007669"/>
    <property type="project" value="TreeGrafter"/>
</dbReference>
<dbReference type="InterPro" id="IPR020472">
    <property type="entry name" value="WD40_PAC1"/>
</dbReference>
<feature type="domain" description="Gem-associated protein 5 first beta-propeller" evidence="5">
    <location>
        <begin position="150"/>
        <end position="210"/>
    </location>
</feature>
<dbReference type="SMART" id="SM00320">
    <property type="entry name" value="WD40"/>
    <property type="match status" value="11"/>
</dbReference>
<dbReference type="Pfam" id="PF23774">
    <property type="entry name" value="TPR_GEMI5"/>
    <property type="match status" value="1"/>
</dbReference>
<gene>
    <name evidence="7" type="ORF">PBRASI_LOCUS4602</name>
</gene>
<feature type="region of interest" description="Disordered" evidence="4">
    <location>
        <begin position="728"/>
        <end position="776"/>
    </location>
</feature>
<feature type="domain" description="Gem-associated protein 5 TPR" evidence="6">
    <location>
        <begin position="841"/>
        <end position="1016"/>
    </location>
</feature>
<evidence type="ECO:0000259" key="6">
    <source>
        <dbReference type="Pfam" id="PF23774"/>
    </source>
</evidence>
<feature type="compositionally biased region" description="Basic and acidic residues" evidence="4">
    <location>
        <begin position="759"/>
        <end position="768"/>
    </location>
</feature>
<dbReference type="PANTHER" id="PTHR46362">
    <property type="entry name" value="GEM-ASSOCIATED PROTEIN 5"/>
    <property type="match status" value="1"/>
</dbReference>
<dbReference type="Gene3D" id="1.25.40.470">
    <property type="match status" value="1"/>
</dbReference>
<evidence type="ECO:0000256" key="1">
    <source>
        <dbReference type="ARBA" id="ARBA00022574"/>
    </source>
</evidence>
<dbReference type="InterPro" id="IPR036322">
    <property type="entry name" value="WD40_repeat_dom_sf"/>
</dbReference>
<feature type="repeat" description="WD" evidence="3">
    <location>
        <begin position="645"/>
        <end position="685"/>
    </location>
</feature>
<feature type="compositionally biased region" description="Basic and acidic residues" evidence="4">
    <location>
        <begin position="482"/>
        <end position="493"/>
    </location>
</feature>
<dbReference type="Pfam" id="PF23770">
    <property type="entry name" value="Beta-prop_RIG_1st"/>
    <property type="match status" value="1"/>
</dbReference>
<evidence type="ECO:0000256" key="2">
    <source>
        <dbReference type="ARBA" id="ARBA00022737"/>
    </source>
</evidence>
<proteinExistence type="predicted"/>
<evidence type="ECO:0000259" key="5">
    <source>
        <dbReference type="Pfam" id="PF23770"/>
    </source>
</evidence>
<dbReference type="GO" id="GO:0032797">
    <property type="term" value="C:SMN complex"/>
    <property type="evidence" value="ECO:0007669"/>
    <property type="project" value="TreeGrafter"/>
</dbReference>
<feature type="compositionally biased region" description="Acidic residues" evidence="4">
    <location>
        <begin position="465"/>
        <end position="474"/>
    </location>
</feature>
<comment type="caution">
    <text evidence="7">The sequence shown here is derived from an EMBL/GenBank/DDBJ whole genome shotgun (WGS) entry which is preliminary data.</text>
</comment>
<dbReference type="GO" id="GO:0005634">
    <property type="term" value="C:nucleus"/>
    <property type="evidence" value="ECO:0007669"/>
    <property type="project" value="TreeGrafter"/>
</dbReference>
<evidence type="ECO:0000313" key="8">
    <source>
        <dbReference type="Proteomes" id="UP000789739"/>
    </source>
</evidence>